<reference evidence="2" key="1">
    <citation type="submission" date="2021-04" db="EMBL/GenBank/DDBJ databases">
        <authorList>
            <person name="Tunstrom K."/>
        </authorList>
    </citation>
    <scope>NUCLEOTIDE SEQUENCE</scope>
</reference>
<evidence type="ECO:0000256" key="1">
    <source>
        <dbReference type="SAM" id="MobiDB-lite"/>
    </source>
</evidence>
<comment type="caution">
    <text evidence="2">The sequence shown here is derived from an EMBL/GenBank/DDBJ whole genome shotgun (WGS) entry which is preliminary data.</text>
</comment>
<evidence type="ECO:0000313" key="2">
    <source>
        <dbReference type="EMBL" id="CAG5003431.1"/>
    </source>
</evidence>
<feature type="compositionally biased region" description="Low complexity" evidence="1">
    <location>
        <begin position="169"/>
        <end position="198"/>
    </location>
</feature>
<dbReference type="AlphaFoldDB" id="A0A8S3X5Y9"/>
<evidence type="ECO:0000313" key="3">
    <source>
        <dbReference type="Proteomes" id="UP000691718"/>
    </source>
</evidence>
<feature type="region of interest" description="Disordered" evidence="1">
    <location>
        <begin position="128"/>
        <end position="209"/>
    </location>
</feature>
<accession>A0A8S3X5Y9</accession>
<keyword evidence="3" id="KW-1185">Reference proteome</keyword>
<protein>
    <submittedName>
        <fullName evidence="2">(apollo) hypothetical protein</fullName>
    </submittedName>
</protein>
<gene>
    <name evidence="2" type="ORF">PAPOLLO_LOCUS14232</name>
</gene>
<sequence length="252" mass="27749">MDKAEIILCIINRMTSRRAHKILELVSSSSSLSLQSHEVKPIAETHNITVEDLNNIPSENIENLPPNKNLIDLRSTDGQVQSDDHKKLEISLVSSCDEILSENADDHLHFSQKIDSRLISSRNIENKSCDTDEKRLPTSLVPDYDSDDYNNLECIGVQQDITKKTQPQSSSSSTSTSSSSSSSSSSGTSSDSDDSSSSKTEEEPENRNTVAVMASECCDSDNIQLRLQRCPSSNKSINISPVYTDIIKLRPA</sequence>
<dbReference type="Proteomes" id="UP000691718">
    <property type="component" value="Unassembled WGS sequence"/>
</dbReference>
<name>A0A8S3X5Y9_PARAO</name>
<organism evidence="2 3">
    <name type="scientific">Parnassius apollo</name>
    <name type="common">Apollo butterfly</name>
    <name type="synonym">Papilio apollo</name>
    <dbReference type="NCBI Taxonomy" id="110799"/>
    <lineage>
        <taxon>Eukaryota</taxon>
        <taxon>Metazoa</taxon>
        <taxon>Ecdysozoa</taxon>
        <taxon>Arthropoda</taxon>
        <taxon>Hexapoda</taxon>
        <taxon>Insecta</taxon>
        <taxon>Pterygota</taxon>
        <taxon>Neoptera</taxon>
        <taxon>Endopterygota</taxon>
        <taxon>Lepidoptera</taxon>
        <taxon>Glossata</taxon>
        <taxon>Ditrysia</taxon>
        <taxon>Papilionoidea</taxon>
        <taxon>Papilionidae</taxon>
        <taxon>Parnassiinae</taxon>
        <taxon>Parnassini</taxon>
        <taxon>Parnassius</taxon>
        <taxon>Parnassius</taxon>
    </lineage>
</organism>
<proteinExistence type="predicted"/>
<dbReference type="EMBL" id="CAJQZP010000964">
    <property type="protein sequence ID" value="CAG5003431.1"/>
    <property type="molecule type" value="Genomic_DNA"/>
</dbReference>